<organism evidence="1 2">
    <name type="scientific">Methylocella tundrae</name>
    <dbReference type="NCBI Taxonomy" id="227605"/>
    <lineage>
        <taxon>Bacteria</taxon>
        <taxon>Pseudomonadati</taxon>
        <taxon>Pseudomonadota</taxon>
        <taxon>Alphaproteobacteria</taxon>
        <taxon>Hyphomicrobiales</taxon>
        <taxon>Beijerinckiaceae</taxon>
        <taxon>Methylocella</taxon>
    </lineage>
</organism>
<dbReference type="EMBL" id="LR536452">
    <property type="protein sequence ID" value="VFU17390.1"/>
    <property type="molecule type" value="Genomic_DNA"/>
</dbReference>
<gene>
    <name evidence="1" type="ORF">MTUNDRAET4_0011</name>
</gene>
<keyword evidence="1" id="KW-0614">Plasmid</keyword>
<evidence type="ECO:0000313" key="1">
    <source>
        <dbReference type="EMBL" id="VFU17390.1"/>
    </source>
</evidence>
<dbReference type="AlphaFoldDB" id="A0A4U8Z7A8"/>
<sequence>MLIHKAAIGELTVRLAEHAKTLRLPAFAIPSEAATATQDKMIAIIGERCVALSGE</sequence>
<proteinExistence type="predicted"/>
<evidence type="ECO:0000313" key="2">
    <source>
        <dbReference type="Proteomes" id="UP000294360"/>
    </source>
</evidence>
<dbReference type="KEGG" id="mtun:MTUNDRAET4_0011.2"/>
<dbReference type="RefSeq" id="WP_166796074.1">
    <property type="nucleotide sequence ID" value="NZ_CP139087.1"/>
</dbReference>
<protein>
    <submittedName>
        <fullName evidence="1">Uncharacterized protein</fullName>
    </submittedName>
</protein>
<accession>A0A4U8Z7A8</accession>
<geneLocation type="plasmid" evidence="1 2">
    <name>3</name>
</geneLocation>
<name>A0A4U8Z7A8_METTU</name>
<dbReference type="Proteomes" id="UP000294360">
    <property type="component" value="Plasmid 3"/>
</dbReference>
<reference evidence="1 2" key="1">
    <citation type="submission" date="2019-03" db="EMBL/GenBank/DDBJ databases">
        <authorList>
            <person name="Kox A.R. M."/>
        </authorList>
    </citation>
    <scope>NUCLEOTIDE SEQUENCE [LARGE SCALE GENOMIC DNA]</scope>
    <source>
        <strain evidence="1">MTUNDRAET4 annotated genome</strain>
        <plasmid evidence="2">3</plasmid>
    </source>
</reference>